<evidence type="ECO:0000313" key="2">
    <source>
        <dbReference type="Proteomes" id="UP000178812"/>
    </source>
</evidence>
<evidence type="ECO:0000313" key="1">
    <source>
        <dbReference type="EMBL" id="OGM05984.1"/>
    </source>
</evidence>
<dbReference type="EMBL" id="MGFM01000009">
    <property type="protein sequence ID" value="OGM05984.1"/>
    <property type="molecule type" value="Genomic_DNA"/>
</dbReference>
<name>A0A1F7WT18_9BACT</name>
<sequence length="97" mass="11106">MPPIEHYVRRGVNFTDPGRSVEGVLKPEGAVELGRRINRDVFNGGDGVRVRFTEGRYTVIHKKTGRFVTLEPEDYSNGDFFFYLQNVSKEKRGEEGK</sequence>
<gene>
    <name evidence="1" type="ORF">A2125_02475</name>
</gene>
<protein>
    <submittedName>
        <fullName evidence="1">Uncharacterized protein</fullName>
    </submittedName>
</protein>
<organism evidence="1 2">
    <name type="scientific">Candidatus Woesebacteria bacterium GWB1_43_5</name>
    <dbReference type="NCBI Taxonomy" id="1802474"/>
    <lineage>
        <taxon>Bacteria</taxon>
        <taxon>Candidatus Woeseibacteriota</taxon>
    </lineage>
</organism>
<accession>A0A1F7WT18</accession>
<reference evidence="1 2" key="1">
    <citation type="journal article" date="2016" name="Nat. Commun.">
        <title>Thousands of microbial genomes shed light on interconnected biogeochemical processes in an aquifer system.</title>
        <authorList>
            <person name="Anantharaman K."/>
            <person name="Brown C.T."/>
            <person name="Hug L.A."/>
            <person name="Sharon I."/>
            <person name="Castelle C.J."/>
            <person name="Probst A.J."/>
            <person name="Thomas B.C."/>
            <person name="Singh A."/>
            <person name="Wilkins M.J."/>
            <person name="Karaoz U."/>
            <person name="Brodie E.L."/>
            <person name="Williams K.H."/>
            <person name="Hubbard S.S."/>
            <person name="Banfield J.F."/>
        </authorList>
    </citation>
    <scope>NUCLEOTIDE SEQUENCE [LARGE SCALE GENOMIC DNA]</scope>
</reference>
<dbReference type="AlphaFoldDB" id="A0A1F7WT18"/>
<proteinExistence type="predicted"/>
<comment type="caution">
    <text evidence="1">The sequence shown here is derived from an EMBL/GenBank/DDBJ whole genome shotgun (WGS) entry which is preliminary data.</text>
</comment>
<dbReference type="Proteomes" id="UP000178812">
    <property type="component" value="Unassembled WGS sequence"/>
</dbReference>